<organism evidence="1 2">
    <name type="scientific">Mucilaginibacter pallidiroseus</name>
    <dbReference type="NCBI Taxonomy" id="2599295"/>
    <lineage>
        <taxon>Bacteria</taxon>
        <taxon>Pseudomonadati</taxon>
        <taxon>Bacteroidota</taxon>
        <taxon>Sphingobacteriia</taxon>
        <taxon>Sphingobacteriales</taxon>
        <taxon>Sphingobacteriaceae</taxon>
        <taxon>Mucilaginibacter</taxon>
    </lineage>
</organism>
<dbReference type="OrthoDB" id="9782650at2"/>
<gene>
    <name evidence="1" type="ORF">FPZ43_05265</name>
</gene>
<name>A0A563UG36_9SPHI</name>
<sequence length="280" mass="31749">MNYTLTRTKYLLTLLVLLTAAGKSFGGGFPVRPKRLLLSPSFTYFTASKNWDSLRVKNSFPDNGRFTSLGFQLYGEYGLSRRFTLVGLLPYVNNTYEDDKSKTVSRGLTDLEVGIRYYAFNIDYRYYFTVQGTYVTPLYNDPSLGYRQQGAEIKLAFAGSGKVFGKNYYFTAENGFRQYFGNQGPFQDRYNATFGLTLDRKFRHQISASVSGFYSKSNFTRFSPIQATNKNFAFNQVSLTYGYTFSNRFSTFFSGGKFVSGRNTGAGTTASVSFLVKPFR</sequence>
<evidence type="ECO:0000313" key="2">
    <source>
        <dbReference type="Proteomes" id="UP000320042"/>
    </source>
</evidence>
<reference evidence="1 2" key="1">
    <citation type="submission" date="2019-07" db="EMBL/GenBank/DDBJ databases">
        <authorList>
            <person name="Kim J."/>
        </authorList>
    </citation>
    <scope>NUCLEOTIDE SEQUENCE [LARGE SCALE GENOMIC DNA]</scope>
    <source>
        <strain evidence="2">dk17</strain>
    </source>
</reference>
<keyword evidence="2" id="KW-1185">Reference proteome</keyword>
<dbReference type="EMBL" id="VOEJ01000002">
    <property type="protein sequence ID" value="TWR30352.1"/>
    <property type="molecule type" value="Genomic_DNA"/>
</dbReference>
<dbReference type="Proteomes" id="UP000320042">
    <property type="component" value="Unassembled WGS sequence"/>
</dbReference>
<comment type="caution">
    <text evidence="1">The sequence shown here is derived from an EMBL/GenBank/DDBJ whole genome shotgun (WGS) entry which is preliminary data.</text>
</comment>
<proteinExistence type="predicted"/>
<protein>
    <submittedName>
        <fullName evidence="1">Uncharacterized protein</fullName>
    </submittedName>
</protein>
<dbReference type="RefSeq" id="WP_146380812.1">
    <property type="nucleotide sequence ID" value="NZ_VOEJ01000002.1"/>
</dbReference>
<evidence type="ECO:0000313" key="1">
    <source>
        <dbReference type="EMBL" id="TWR30352.1"/>
    </source>
</evidence>
<dbReference type="AlphaFoldDB" id="A0A563UG36"/>
<accession>A0A563UG36</accession>